<dbReference type="InterPro" id="IPR036179">
    <property type="entry name" value="Ig-like_dom_sf"/>
</dbReference>
<keyword evidence="6" id="KW-0732">Signal</keyword>
<dbReference type="Pfam" id="PF07679">
    <property type="entry name" value="I-set"/>
    <property type="match status" value="1"/>
</dbReference>
<dbReference type="Gene3D" id="2.60.40.10">
    <property type="entry name" value="Immunoglobulins"/>
    <property type="match status" value="3"/>
</dbReference>
<evidence type="ECO:0000313" key="9">
    <source>
        <dbReference type="Proteomes" id="UP000663845"/>
    </source>
</evidence>
<dbReference type="SUPFAM" id="SSF48726">
    <property type="entry name" value="Immunoglobulin"/>
    <property type="match status" value="3"/>
</dbReference>
<dbReference type="GO" id="GO:0005886">
    <property type="term" value="C:plasma membrane"/>
    <property type="evidence" value="ECO:0007669"/>
    <property type="project" value="TreeGrafter"/>
</dbReference>
<reference evidence="8" key="1">
    <citation type="submission" date="2021-02" db="EMBL/GenBank/DDBJ databases">
        <authorList>
            <person name="Nowell W R."/>
        </authorList>
    </citation>
    <scope>NUCLEOTIDE SEQUENCE</scope>
</reference>
<organism evidence="8 9">
    <name type="scientific">Adineta steineri</name>
    <dbReference type="NCBI Taxonomy" id="433720"/>
    <lineage>
        <taxon>Eukaryota</taxon>
        <taxon>Metazoa</taxon>
        <taxon>Spiralia</taxon>
        <taxon>Gnathifera</taxon>
        <taxon>Rotifera</taxon>
        <taxon>Eurotatoria</taxon>
        <taxon>Bdelloidea</taxon>
        <taxon>Adinetida</taxon>
        <taxon>Adinetidae</taxon>
        <taxon>Adineta</taxon>
    </lineage>
</organism>
<evidence type="ECO:0000256" key="1">
    <source>
        <dbReference type="ARBA" id="ARBA00004479"/>
    </source>
</evidence>
<dbReference type="InterPro" id="IPR051275">
    <property type="entry name" value="Cell_adhesion_signaling"/>
</dbReference>
<dbReference type="InterPro" id="IPR013098">
    <property type="entry name" value="Ig_I-set"/>
</dbReference>
<gene>
    <name evidence="8" type="ORF">JYZ213_LOCUS25387</name>
</gene>
<feature type="domain" description="Ig-like" evidence="7">
    <location>
        <begin position="24"/>
        <end position="126"/>
    </location>
</feature>
<keyword evidence="2" id="KW-0472">Membrane</keyword>
<comment type="caution">
    <text evidence="8">The sequence shown here is derived from an EMBL/GenBank/DDBJ whole genome shotgun (WGS) entry which is preliminary data.</text>
</comment>
<dbReference type="SMART" id="SM00409">
    <property type="entry name" value="IG"/>
    <property type="match status" value="3"/>
</dbReference>
<evidence type="ECO:0000256" key="3">
    <source>
        <dbReference type="ARBA" id="ARBA00023157"/>
    </source>
</evidence>
<dbReference type="AlphaFoldDB" id="A0A814UF85"/>
<feature type="domain" description="Ig-like" evidence="7">
    <location>
        <begin position="225"/>
        <end position="333"/>
    </location>
</feature>
<feature type="signal peptide" evidence="6">
    <location>
        <begin position="1"/>
        <end position="17"/>
    </location>
</feature>
<dbReference type="InterPro" id="IPR003599">
    <property type="entry name" value="Ig_sub"/>
</dbReference>
<dbReference type="EMBL" id="CAJNOG010000324">
    <property type="protein sequence ID" value="CAF1174090.1"/>
    <property type="molecule type" value="Genomic_DNA"/>
</dbReference>
<dbReference type="Proteomes" id="UP000663845">
    <property type="component" value="Unassembled WGS sequence"/>
</dbReference>
<evidence type="ECO:0000256" key="5">
    <source>
        <dbReference type="ARBA" id="ARBA00023319"/>
    </source>
</evidence>
<proteinExistence type="predicted"/>
<dbReference type="GO" id="GO:0098609">
    <property type="term" value="P:cell-cell adhesion"/>
    <property type="evidence" value="ECO:0007669"/>
    <property type="project" value="TreeGrafter"/>
</dbReference>
<dbReference type="PANTHER" id="PTHR11640:SF164">
    <property type="entry name" value="MAM DOMAIN-CONTAINING GLYCOSYLPHOSPHATIDYLINOSITOL ANCHOR PROTEIN 1"/>
    <property type="match status" value="1"/>
</dbReference>
<dbReference type="Pfam" id="PF07686">
    <property type="entry name" value="V-set"/>
    <property type="match status" value="1"/>
</dbReference>
<evidence type="ECO:0000256" key="4">
    <source>
        <dbReference type="ARBA" id="ARBA00023180"/>
    </source>
</evidence>
<keyword evidence="4" id="KW-0325">Glycoprotein</keyword>
<dbReference type="PANTHER" id="PTHR11640">
    <property type="entry name" value="NEPHRIN"/>
    <property type="match status" value="1"/>
</dbReference>
<dbReference type="GO" id="GO:0005911">
    <property type="term" value="C:cell-cell junction"/>
    <property type="evidence" value="ECO:0007669"/>
    <property type="project" value="TreeGrafter"/>
</dbReference>
<dbReference type="GO" id="GO:0050839">
    <property type="term" value="F:cell adhesion molecule binding"/>
    <property type="evidence" value="ECO:0007669"/>
    <property type="project" value="TreeGrafter"/>
</dbReference>
<comment type="subcellular location">
    <subcellularLocation>
        <location evidence="1">Membrane</location>
        <topology evidence="1">Single-pass type I membrane protein</topology>
    </subcellularLocation>
</comment>
<protein>
    <recommendedName>
        <fullName evidence="7">Ig-like domain-containing protein</fullName>
    </recommendedName>
</protein>
<dbReference type="InterPro" id="IPR007110">
    <property type="entry name" value="Ig-like_dom"/>
</dbReference>
<name>A0A814UF85_9BILA</name>
<feature type="domain" description="Ig-like" evidence="7">
    <location>
        <begin position="133"/>
        <end position="220"/>
    </location>
</feature>
<evidence type="ECO:0000259" key="7">
    <source>
        <dbReference type="PROSITE" id="PS50835"/>
    </source>
</evidence>
<evidence type="ECO:0000256" key="6">
    <source>
        <dbReference type="SAM" id="SignalP"/>
    </source>
</evidence>
<dbReference type="InterPro" id="IPR013106">
    <property type="entry name" value="Ig_V-set"/>
</dbReference>
<evidence type="ECO:0000313" key="8">
    <source>
        <dbReference type="EMBL" id="CAF1174090.1"/>
    </source>
</evidence>
<dbReference type="InterPro" id="IPR013783">
    <property type="entry name" value="Ig-like_fold"/>
</dbReference>
<dbReference type="InterPro" id="IPR003598">
    <property type="entry name" value="Ig_sub2"/>
</dbReference>
<evidence type="ECO:0000256" key="2">
    <source>
        <dbReference type="ARBA" id="ARBA00023136"/>
    </source>
</evidence>
<dbReference type="CDD" id="cd00096">
    <property type="entry name" value="Ig"/>
    <property type="match status" value="1"/>
</dbReference>
<keyword evidence="5" id="KW-0393">Immunoglobulin domain</keyword>
<accession>A0A814UF85</accession>
<dbReference type="SMART" id="SM00408">
    <property type="entry name" value="IGc2"/>
    <property type="match status" value="3"/>
</dbReference>
<feature type="chain" id="PRO_5032433501" description="Ig-like domain-containing protein" evidence="6">
    <location>
        <begin position="18"/>
        <end position="441"/>
    </location>
</feature>
<sequence length="441" mass="50274">MLLYLFLIISSFSITFADTSADQPKFDRSHETISVVVGKRALLPCYVSIQDANNNNNGNNPFKIIWMKLNNSSILTMEDRAINGDPRISLLHAYADEWNLQIDDIDEDDAGIYRCVINTGMYKTLTLDVKVPPKIIDELTTEPYPPPIRSGSNYTIKCYAHGKPMPKIRIISYDQTDNAKIISDQNEVILYNVSRHTRRRYECIASNSYPPDVARSFQLTIQYAPELTLALISETNDELTSSLLFIDSSQHEIRLKCRVLMNPLDKIYWMKDNNKLINDYHIHQYVSIYMENYIIAELVIKDFSTNDQGEYTCTASNILGTHSKSIQLIATLTTTTSTTTSSSSSSTTMQLSDSRLIISRRKRPKHTRTTTISQREYYRSTEILREMTISSSQDDDIICSSIGGGLFLNYIVQQRCQNDCDNSITFLSQYSSDDAMRLDVC</sequence>
<keyword evidence="3" id="KW-1015">Disulfide bond</keyword>
<dbReference type="PROSITE" id="PS50835">
    <property type="entry name" value="IG_LIKE"/>
    <property type="match status" value="3"/>
</dbReference>